<evidence type="ECO:0000313" key="3">
    <source>
        <dbReference type="Proteomes" id="UP000663842"/>
    </source>
</evidence>
<sequence length="31" mass="3897">AKIVVEHKRKYERRRETKEADTKQERVRKTQ</sequence>
<feature type="non-terminal residue" evidence="2">
    <location>
        <position position="1"/>
    </location>
</feature>
<protein>
    <submittedName>
        <fullName evidence="2">Uncharacterized protein</fullName>
    </submittedName>
</protein>
<dbReference type="AlphaFoldDB" id="A0A819JMI4"/>
<feature type="compositionally biased region" description="Basic and acidic residues" evidence="1">
    <location>
        <begin position="13"/>
        <end position="31"/>
    </location>
</feature>
<organism evidence="2 3">
    <name type="scientific">Rotaria magnacalcarata</name>
    <dbReference type="NCBI Taxonomy" id="392030"/>
    <lineage>
        <taxon>Eukaryota</taxon>
        <taxon>Metazoa</taxon>
        <taxon>Spiralia</taxon>
        <taxon>Gnathifera</taxon>
        <taxon>Rotifera</taxon>
        <taxon>Eurotatoria</taxon>
        <taxon>Bdelloidea</taxon>
        <taxon>Philodinida</taxon>
        <taxon>Philodinidae</taxon>
        <taxon>Rotaria</taxon>
    </lineage>
</organism>
<accession>A0A819JMI4</accession>
<proteinExistence type="predicted"/>
<gene>
    <name evidence="2" type="ORF">UXM345_LOCUS12453</name>
</gene>
<evidence type="ECO:0000256" key="1">
    <source>
        <dbReference type="SAM" id="MobiDB-lite"/>
    </source>
</evidence>
<dbReference type="Proteomes" id="UP000663842">
    <property type="component" value="Unassembled WGS sequence"/>
</dbReference>
<name>A0A819JMI4_9BILA</name>
<evidence type="ECO:0000313" key="2">
    <source>
        <dbReference type="EMBL" id="CAF3935625.1"/>
    </source>
</evidence>
<dbReference type="EMBL" id="CAJOBF010001299">
    <property type="protein sequence ID" value="CAF3935625.1"/>
    <property type="molecule type" value="Genomic_DNA"/>
</dbReference>
<comment type="caution">
    <text evidence="2">The sequence shown here is derived from an EMBL/GenBank/DDBJ whole genome shotgun (WGS) entry which is preliminary data.</text>
</comment>
<reference evidence="2" key="1">
    <citation type="submission" date="2021-02" db="EMBL/GenBank/DDBJ databases">
        <authorList>
            <person name="Nowell W R."/>
        </authorList>
    </citation>
    <scope>NUCLEOTIDE SEQUENCE</scope>
</reference>
<feature type="region of interest" description="Disordered" evidence="1">
    <location>
        <begin position="1"/>
        <end position="31"/>
    </location>
</feature>